<comment type="caution">
    <text evidence="9">The sequence shown here is derived from an EMBL/GenBank/DDBJ whole genome shotgun (WGS) entry which is preliminary data.</text>
</comment>
<dbReference type="InterPro" id="IPR026000">
    <property type="entry name" value="Apc5_dom"/>
</dbReference>
<dbReference type="InterPro" id="IPR037679">
    <property type="entry name" value="Apc5"/>
</dbReference>
<dbReference type="EMBL" id="MU860013">
    <property type="protein sequence ID" value="KAK4242058.1"/>
    <property type="molecule type" value="Genomic_DNA"/>
</dbReference>
<evidence type="ECO:0000259" key="8">
    <source>
        <dbReference type="Pfam" id="PF12862"/>
    </source>
</evidence>
<accession>A0AAN7HGH1</accession>
<evidence type="ECO:0000256" key="4">
    <source>
        <dbReference type="ARBA" id="ARBA00022776"/>
    </source>
</evidence>
<name>A0AAN7HGH1_9PEZI</name>
<proteinExistence type="inferred from homology"/>
<gene>
    <name evidence="9" type="ORF">C8A03DRAFT_29802</name>
</gene>
<dbReference type="Pfam" id="PF12862">
    <property type="entry name" value="ANAPC5"/>
    <property type="match status" value="1"/>
</dbReference>
<dbReference type="GO" id="GO:0051301">
    <property type="term" value="P:cell division"/>
    <property type="evidence" value="ECO:0007669"/>
    <property type="project" value="UniProtKB-KW"/>
</dbReference>
<dbReference type="PANTHER" id="PTHR12830">
    <property type="entry name" value="ANAPHASE-PROMOTING COMPLEX SUBUNIT 5"/>
    <property type="match status" value="1"/>
</dbReference>
<feature type="domain" description="Anaphase-promoting complex subunit 5" evidence="8">
    <location>
        <begin position="280"/>
        <end position="367"/>
    </location>
</feature>
<evidence type="ECO:0000313" key="10">
    <source>
        <dbReference type="Proteomes" id="UP001303760"/>
    </source>
</evidence>
<protein>
    <recommendedName>
        <fullName evidence="2">Anaphase-promoting complex subunit 5</fullName>
    </recommendedName>
</protein>
<dbReference type="AlphaFoldDB" id="A0AAN7HGH1"/>
<sequence length="783" mass="88807">MSRYLAPTKIGLLALIELYAEGAVPNDATIPVLNFITSQLLDSSLASPPVNPAERWKKAETTIKLTVSVNHFEELLGSFAAADGLPGRRLWDRFLEKLWGIDSLHILHEFFHQLPNLLARTKAELRELAERGEQPPSGVLFSRNSPFGLFVRRSHLEFSRLQFNQVAELWKMFVRYRQPTAGYWRRRNPHHGRYSFDSVLLADQHEWRDQTDEVAVAAYGNMLLMGDEDMPPSVSTDDIENLLEFQIEQVQNYGTRVPPAIRDQFQKLQKSSRTIPSLSHYLSFCDSWRSGDFPGSFDYLHRYFDYTLQSRDRLFYQYALLNLGIVQSEFGCHREAVATMLEAITTAKENRDTMCLNFALNWFSHFARFHPNLIKEIGDSSMLGSGKESLVFLRAKAKEMGMWILWISALLSEARLGLSSGESVSTVMESMVRSSHLIVEKNAKTMIGPQLSLSIVLWDRLGMAVMSTMTCEVFHRCHARSSVLDDQLKLTCRMAGLLAGKGKYDDAFAKLEGTNINSLRSAKHDQYWHLYRGLIKLRRDLHHNNLESAEALLSQLLQNGPDDIDADMLSTIDTLHIDALISRQDFDAAFTKVERLISDLRETNTDVSQRIRLLLLKVQLFDCTGRPEKGFTLAMRAASMAWRARLVTLLWQAIGALANILNCLGEFAGAERLLVALLPRCLETDMVYMAGTLYSLLADARIGLVSEMKAHRESAAEQAKMMGKVHKALDSAFKCFSAVEDMNKQCEVMAKKATLFKVEGDYLRADSCADTYLGLWQEELARR</sequence>
<keyword evidence="10" id="KW-1185">Reference proteome</keyword>
<reference evidence="9" key="1">
    <citation type="journal article" date="2023" name="Mol. Phylogenet. Evol.">
        <title>Genome-scale phylogeny and comparative genomics of the fungal order Sordariales.</title>
        <authorList>
            <person name="Hensen N."/>
            <person name="Bonometti L."/>
            <person name="Westerberg I."/>
            <person name="Brannstrom I.O."/>
            <person name="Guillou S."/>
            <person name="Cros-Aarteil S."/>
            <person name="Calhoun S."/>
            <person name="Haridas S."/>
            <person name="Kuo A."/>
            <person name="Mondo S."/>
            <person name="Pangilinan J."/>
            <person name="Riley R."/>
            <person name="LaButti K."/>
            <person name="Andreopoulos B."/>
            <person name="Lipzen A."/>
            <person name="Chen C."/>
            <person name="Yan M."/>
            <person name="Daum C."/>
            <person name="Ng V."/>
            <person name="Clum A."/>
            <person name="Steindorff A."/>
            <person name="Ohm R.A."/>
            <person name="Martin F."/>
            <person name="Silar P."/>
            <person name="Natvig D.O."/>
            <person name="Lalanne C."/>
            <person name="Gautier V."/>
            <person name="Ament-Velasquez S.L."/>
            <person name="Kruys A."/>
            <person name="Hutchinson M.I."/>
            <person name="Powell A.J."/>
            <person name="Barry K."/>
            <person name="Miller A.N."/>
            <person name="Grigoriev I.V."/>
            <person name="Debuchy R."/>
            <person name="Gladieux P."/>
            <person name="Hiltunen Thoren M."/>
            <person name="Johannesson H."/>
        </authorList>
    </citation>
    <scope>NUCLEOTIDE SEQUENCE</scope>
    <source>
        <strain evidence="9">CBS 532.94</strain>
    </source>
</reference>
<dbReference type="Proteomes" id="UP001303760">
    <property type="component" value="Unassembled WGS sequence"/>
</dbReference>
<evidence type="ECO:0000256" key="7">
    <source>
        <dbReference type="SAM" id="SignalP"/>
    </source>
</evidence>
<dbReference type="GO" id="GO:0005680">
    <property type="term" value="C:anaphase-promoting complex"/>
    <property type="evidence" value="ECO:0007669"/>
    <property type="project" value="InterPro"/>
</dbReference>
<keyword evidence="4" id="KW-0498">Mitosis</keyword>
<evidence type="ECO:0000313" key="9">
    <source>
        <dbReference type="EMBL" id="KAK4242058.1"/>
    </source>
</evidence>
<evidence type="ECO:0000256" key="2">
    <source>
        <dbReference type="ARBA" id="ARBA00016066"/>
    </source>
</evidence>
<dbReference type="GO" id="GO:0045842">
    <property type="term" value="P:positive regulation of mitotic metaphase/anaphase transition"/>
    <property type="evidence" value="ECO:0007669"/>
    <property type="project" value="TreeGrafter"/>
</dbReference>
<keyword evidence="5" id="KW-0833">Ubl conjugation pathway</keyword>
<dbReference type="GO" id="GO:0031145">
    <property type="term" value="P:anaphase-promoting complex-dependent catabolic process"/>
    <property type="evidence" value="ECO:0007669"/>
    <property type="project" value="TreeGrafter"/>
</dbReference>
<feature type="chain" id="PRO_5042847199" description="Anaphase-promoting complex subunit 5" evidence="7">
    <location>
        <begin position="23"/>
        <end position="783"/>
    </location>
</feature>
<evidence type="ECO:0000256" key="6">
    <source>
        <dbReference type="ARBA" id="ARBA00023306"/>
    </source>
</evidence>
<keyword evidence="3" id="KW-0132">Cell division</keyword>
<dbReference type="PANTHER" id="PTHR12830:SF9">
    <property type="entry name" value="ANAPHASE-PROMOTING COMPLEX SUBUNIT 5"/>
    <property type="match status" value="1"/>
</dbReference>
<organism evidence="9 10">
    <name type="scientific">Achaetomium macrosporum</name>
    <dbReference type="NCBI Taxonomy" id="79813"/>
    <lineage>
        <taxon>Eukaryota</taxon>
        <taxon>Fungi</taxon>
        <taxon>Dikarya</taxon>
        <taxon>Ascomycota</taxon>
        <taxon>Pezizomycotina</taxon>
        <taxon>Sordariomycetes</taxon>
        <taxon>Sordariomycetidae</taxon>
        <taxon>Sordariales</taxon>
        <taxon>Chaetomiaceae</taxon>
        <taxon>Achaetomium</taxon>
    </lineage>
</organism>
<evidence type="ECO:0000256" key="5">
    <source>
        <dbReference type="ARBA" id="ARBA00022786"/>
    </source>
</evidence>
<reference evidence="9" key="2">
    <citation type="submission" date="2023-05" db="EMBL/GenBank/DDBJ databases">
        <authorList>
            <consortium name="Lawrence Berkeley National Laboratory"/>
            <person name="Steindorff A."/>
            <person name="Hensen N."/>
            <person name="Bonometti L."/>
            <person name="Westerberg I."/>
            <person name="Brannstrom I.O."/>
            <person name="Guillou S."/>
            <person name="Cros-Aarteil S."/>
            <person name="Calhoun S."/>
            <person name="Haridas S."/>
            <person name="Kuo A."/>
            <person name="Mondo S."/>
            <person name="Pangilinan J."/>
            <person name="Riley R."/>
            <person name="Labutti K."/>
            <person name="Andreopoulos B."/>
            <person name="Lipzen A."/>
            <person name="Chen C."/>
            <person name="Yanf M."/>
            <person name="Daum C."/>
            <person name="Ng V."/>
            <person name="Clum A."/>
            <person name="Ohm R."/>
            <person name="Martin F."/>
            <person name="Silar P."/>
            <person name="Natvig D."/>
            <person name="Lalanne C."/>
            <person name="Gautier V."/>
            <person name="Ament-Velasquez S.L."/>
            <person name="Kruys A."/>
            <person name="Hutchinson M.I."/>
            <person name="Powell A.J."/>
            <person name="Barry K."/>
            <person name="Miller A.N."/>
            <person name="Grigoriev I.V."/>
            <person name="Debuchy R."/>
            <person name="Gladieux P."/>
            <person name="Thoren M.H."/>
            <person name="Johannesson H."/>
        </authorList>
    </citation>
    <scope>NUCLEOTIDE SEQUENCE</scope>
    <source>
        <strain evidence="9">CBS 532.94</strain>
    </source>
</reference>
<dbReference type="GO" id="GO:0070979">
    <property type="term" value="P:protein K11-linked ubiquitination"/>
    <property type="evidence" value="ECO:0007669"/>
    <property type="project" value="TreeGrafter"/>
</dbReference>
<feature type="signal peptide" evidence="7">
    <location>
        <begin position="1"/>
        <end position="22"/>
    </location>
</feature>
<evidence type="ECO:0000256" key="1">
    <source>
        <dbReference type="ARBA" id="ARBA00007450"/>
    </source>
</evidence>
<comment type="similarity">
    <text evidence="1">Belongs to the APC5 family.</text>
</comment>
<keyword evidence="6" id="KW-0131">Cell cycle</keyword>
<keyword evidence="7" id="KW-0732">Signal</keyword>
<evidence type="ECO:0000256" key="3">
    <source>
        <dbReference type="ARBA" id="ARBA00022618"/>
    </source>
</evidence>